<evidence type="ECO:0000313" key="3">
    <source>
        <dbReference type="EMBL" id="SHI61201.1"/>
    </source>
</evidence>
<organism evidence="3 4">
    <name type="scientific">Nocardiopsis flavescens</name>
    <dbReference type="NCBI Taxonomy" id="758803"/>
    <lineage>
        <taxon>Bacteria</taxon>
        <taxon>Bacillati</taxon>
        <taxon>Actinomycetota</taxon>
        <taxon>Actinomycetes</taxon>
        <taxon>Streptosporangiales</taxon>
        <taxon>Nocardiopsidaceae</taxon>
        <taxon>Nocardiopsis</taxon>
    </lineage>
</organism>
<dbReference type="Pfam" id="PF13508">
    <property type="entry name" value="Acetyltransf_7"/>
    <property type="match status" value="1"/>
</dbReference>
<evidence type="ECO:0000259" key="2">
    <source>
        <dbReference type="PROSITE" id="PS51186"/>
    </source>
</evidence>
<sequence>MTPPLRPGTPQDLDAAVDTLVAAFDDYPWTRHVIPEHDYTRRLRELQRLYLHHALNHGFVAVSERAEGVIALLPPDAPEPGEAVRDRIIALHGDRIGRLADTGRHGDPRDWGLETLAVHPHHQGGGLGGALIGFGLREAARRGAGGVRLETSEERNVGLYRRHGFRVVDRSHRPGGPPVWTMRAVPAADGGRDRQGRAAEAGSESRG</sequence>
<dbReference type="InterPro" id="IPR016181">
    <property type="entry name" value="Acyl_CoA_acyltransferase"/>
</dbReference>
<dbReference type="PANTHER" id="PTHR42791">
    <property type="entry name" value="GNAT FAMILY ACETYLTRANSFERASE"/>
    <property type="match status" value="1"/>
</dbReference>
<dbReference type="InterPro" id="IPR052523">
    <property type="entry name" value="Trichothecene_AcTrans"/>
</dbReference>
<name>A0A1M6CK11_9ACTN</name>
<keyword evidence="3" id="KW-0808">Transferase</keyword>
<proteinExistence type="predicted"/>
<dbReference type="Gene3D" id="3.40.630.30">
    <property type="match status" value="1"/>
</dbReference>
<feature type="domain" description="N-acetyltransferase" evidence="2">
    <location>
        <begin position="3"/>
        <end position="186"/>
    </location>
</feature>
<dbReference type="PANTHER" id="PTHR42791:SF1">
    <property type="entry name" value="N-ACETYLTRANSFERASE DOMAIN-CONTAINING PROTEIN"/>
    <property type="match status" value="1"/>
</dbReference>
<evidence type="ECO:0000313" key="4">
    <source>
        <dbReference type="Proteomes" id="UP000184452"/>
    </source>
</evidence>
<reference evidence="3 4" key="1">
    <citation type="submission" date="2016-11" db="EMBL/GenBank/DDBJ databases">
        <authorList>
            <person name="Jaros S."/>
            <person name="Januszkiewicz K."/>
            <person name="Wedrychowicz H."/>
        </authorList>
    </citation>
    <scope>NUCLEOTIDE SEQUENCE [LARGE SCALE GENOMIC DNA]</scope>
    <source>
        <strain evidence="3 4">CGMCC 4.5723</strain>
    </source>
</reference>
<protein>
    <submittedName>
        <fullName evidence="3">Acetyltransferase (GNAT) family protein</fullName>
    </submittedName>
</protein>
<dbReference type="Proteomes" id="UP000184452">
    <property type="component" value="Unassembled WGS sequence"/>
</dbReference>
<gene>
    <name evidence="3" type="ORF">SAMN05421803_101728</name>
</gene>
<dbReference type="AlphaFoldDB" id="A0A1M6CK11"/>
<dbReference type="GO" id="GO:0016747">
    <property type="term" value="F:acyltransferase activity, transferring groups other than amino-acyl groups"/>
    <property type="evidence" value="ECO:0007669"/>
    <property type="project" value="InterPro"/>
</dbReference>
<dbReference type="RefSeq" id="WP_073374807.1">
    <property type="nucleotide sequence ID" value="NZ_FQZK01000001.1"/>
</dbReference>
<dbReference type="EMBL" id="FQZK01000001">
    <property type="protein sequence ID" value="SHI61201.1"/>
    <property type="molecule type" value="Genomic_DNA"/>
</dbReference>
<dbReference type="SUPFAM" id="SSF55729">
    <property type="entry name" value="Acyl-CoA N-acyltransferases (Nat)"/>
    <property type="match status" value="1"/>
</dbReference>
<feature type="compositionally biased region" description="Basic and acidic residues" evidence="1">
    <location>
        <begin position="190"/>
        <end position="207"/>
    </location>
</feature>
<evidence type="ECO:0000256" key="1">
    <source>
        <dbReference type="SAM" id="MobiDB-lite"/>
    </source>
</evidence>
<feature type="region of interest" description="Disordered" evidence="1">
    <location>
        <begin position="170"/>
        <end position="207"/>
    </location>
</feature>
<keyword evidence="4" id="KW-1185">Reference proteome</keyword>
<dbReference type="PROSITE" id="PS51186">
    <property type="entry name" value="GNAT"/>
    <property type="match status" value="1"/>
</dbReference>
<dbReference type="STRING" id="758803.SAMN05421803_101728"/>
<dbReference type="OrthoDB" id="7057833at2"/>
<accession>A0A1M6CK11</accession>
<dbReference type="InterPro" id="IPR000182">
    <property type="entry name" value="GNAT_dom"/>
</dbReference>